<keyword evidence="3" id="KW-0813">Transport</keyword>
<reference evidence="10 11" key="1">
    <citation type="submission" date="2015-06" db="EMBL/GenBank/DDBJ databases">
        <title>Draft genome of the moderately acidophilic sulfate reducer Candidatus Desulfosporosinus acididurans strain M1.</title>
        <authorList>
            <person name="Poehlein A."/>
            <person name="Petzsch P."/>
            <person name="Johnson B.D."/>
            <person name="Schloemann M."/>
            <person name="Daniel R."/>
            <person name="Muehling M."/>
        </authorList>
    </citation>
    <scope>NUCLEOTIDE SEQUENCE [LARGE SCALE GENOMIC DNA]</scope>
    <source>
        <strain evidence="10 11">M1</strain>
    </source>
</reference>
<evidence type="ECO:0000256" key="8">
    <source>
        <dbReference type="ARBA" id="ARBA00023136"/>
    </source>
</evidence>
<evidence type="ECO:0000256" key="2">
    <source>
        <dbReference type="ARBA" id="ARBA00005417"/>
    </source>
</evidence>
<dbReference type="PANTHER" id="PTHR43553">
    <property type="entry name" value="HEAVY METAL TRANSPORTER"/>
    <property type="match status" value="1"/>
</dbReference>
<evidence type="ECO:0000313" key="10">
    <source>
        <dbReference type="EMBL" id="KLU67250.1"/>
    </source>
</evidence>
<protein>
    <submittedName>
        <fullName evidence="10">Nickel import ATP-binding protein NikO</fullName>
        <ecNumber evidence="10">3.6.3.-</ecNumber>
    </submittedName>
</protein>
<sequence length="266" mass="29227">MKGDLCLDEIFDILNVSYSYLPGYPVLSGISLSIKKGEGLVILGANGSGKSTLLKMLCGLIHPEEGKILAFGKELTEDALRDPKFLQDFRQKVGFVFQNSDAQLFSATVRDELAFAPLQAGLPKETVQKRVTDIAQLVGIGNLLDRAPYKLSGGEKKKVALACVLTVNPEVLFLDEPTNGLDPRTQFWLVEFLQALQTAGKTVIMATHDLSIVEELAQRVIIFRENHTIAADGAPLQVLTNRQLLLEVNLIHERSHFHLGGSRQHG</sequence>
<keyword evidence="10" id="KW-0378">Hydrolase</keyword>
<dbReference type="InterPro" id="IPR015856">
    <property type="entry name" value="ABC_transpr_CbiO/EcfA_su"/>
</dbReference>
<dbReference type="GO" id="GO:0043190">
    <property type="term" value="C:ATP-binding cassette (ABC) transporter complex"/>
    <property type="evidence" value="ECO:0007669"/>
    <property type="project" value="TreeGrafter"/>
</dbReference>
<dbReference type="SUPFAM" id="SSF52540">
    <property type="entry name" value="P-loop containing nucleoside triphosphate hydrolases"/>
    <property type="match status" value="1"/>
</dbReference>
<dbReference type="PATRIC" id="fig|476652.3.peg.466"/>
<keyword evidence="7" id="KW-1278">Translocase</keyword>
<evidence type="ECO:0000256" key="1">
    <source>
        <dbReference type="ARBA" id="ARBA00004202"/>
    </source>
</evidence>
<dbReference type="GO" id="GO:0042626">
    <property type="term" value="F:ATPase-coupled transmembrane transporter activity"/>
    <property type="evidence" value="ECO:0007669"/>
    <property type="project" value="TreeGrafter"/>
</dbReference>
<dbReference type="InterPro" id="IPR050095">
    <property type="entry name" value="ECF_ABC_transporter_ATP-bd"/>
</dbReference>
<feature type="domain" description="ABC transporter" evidence="9">
    <location>
        <begin position="11"/>
        <end position="251"/>
    </location>
</feature>
<comment type="similarity">
    <text evidence="2">Belongs to the ABC transporter superfamily.</text>
</comment>
<dbReference type="Gene3D" id="3.40.50.300">
    <property type="entry name" value="P-loop containing nucleotide triphosphate hydrolases"/>
    <property type="match status" value="1"/>
</dbReference>
<evidence type="ECO:0000259" key="9">
    <source>
        <dbReference type="PROSITE" id="PS50893"/>
    </source>
</evidence>
<dbReference type="CDD" id="cd03225">
    <property type="entry name" value="ABC_cobalt_CbiO_domain1"/>
    <property type="match status" value="1"/>
</dbReference>
<dbReference type="Proteomes" id="UP000036356">
    <property type="component" value="Unassembled WGS sequence"/>
</dbReference>
<dbReference type="EC" id="3.6.3.-" evidence="10"/>
<dbReference type="SMART" id="SM00382">
    <property type="entry name" value="AAA"/>
    <property type="match status" value="1"/>
</dbReference>
<evidence type="ECO:0000256" key="4">
    <source>
        <dbReference type="ARBA" id="ARBA00022475"/>
    </source>
</evidence>
<evidence type="ECO:0000313" key="11">
    <source>
        <dbReference type="Proteomes" id="UP000036356"/>
    </source>
</evidence>
<evidence type="ECO:0000256" key="6">
    <source>
        <dbReference type="ARBA" id="ARBA00022840"/>
    </source>
</evidence>
<keyword evidence="4" id="KW-1003">Cell membrane</keyword>
<dbReference type="InterPro" id="IPR017871">
    <property type="entry name" value="ABC_transporter-like_CS"/>
</dbReference>
<keyword evidence="6 10" id="KW-0067">ATP-binding</keyword>
<dbReference type="FunFam" id="3.40.50.300:FF:000224">
    <property type="entry name" value="Energy-coupling factor transporter ATP-binding protein EcfA"/>
    <property type="match status" value="1"/>
</dbReference>
<dbReference type="GO" id="GO:0016887">
    <property type="term" value="F:ATP hydrolysis activity"/>
    <property type="evidence" value="ECO:0007669"/>
    <property type="project" value="InterPro"/>
</dbReference>
<evidence type="ECO:0000256" key="7">
    <source>
        <dbReference type="ARBA" id="ARBA00022967"/>
    </source>
</evidence>
<dbReference type="PANTHER" id="PTHR43553:SF27">
    <property type="entry name" value="ENERGY-COUPLING FACTOR TRANSPORTER ATP-BINDING PROTEIN ECFA2"/>
    <property type="match status" value="1"/>
</dbReference>
<dbReference type="PROSITE" id="PS50893">
    <property type="entry name" value="ABC_TRANSPORTER_2"/>
    <property type="match status" value="1"/>
</dbReference>
<dbReference type="InterPro" id="IPR003439">
    <property type="entry name" value="ABC_transporter-like_ATP-bd"/>
</dbReference>
<dbReference type="AlphaFoldDB" id="A0A0J1FUY0"/>
<evidence type="ECO:0000256" key="5">
    <source>
        <dbReference type="ARBA" id="ARBA00022741"/>
    </source>
</evidence>
<dbReference type="EMBL" id="LDZY01000002">
    <property type="protein sequence ID" value="KLU67250.1"/>
    <property type="molecule type" value="Genomic_DNA"/>
</dbReference>
<dbReference type="InterPro" id="IPR027417">
    <property type="entry name" value="P-loop_NTPase"/>
</dbReference>
<comment type="subcellular location">
    <subcellularLocation>
        <location evidence="1">Cell membrane</location>
        <topology evidence="1">Peripheral membrane protein</topology>
    </subcellularLocation>
</comment>
<keyword evidence="8" id="KW-0472">Membrane</keyword>
<keyword evidence="5" id="KW-0547">Nucleotide-binding</keyword>
<evidence type="ECO:0000256" key="3">
    <source>
        <dbReference type="ARBA" id="ARBA00022448"/>
    </source>
</evidence>
<comment type="caution">
    <text evidence="10">The sequence shown here is derived from an EMBL/GenBank/DDBJ whole genome shotgun (WGS) entry which is preliminary data.</text>
</comment>
<dbReference type="STRING" id="476652.DEAC_c04620"/>
<name>A0A0J1FUY0_9FIRM</name>
<gene>
    <name evidence="10" type="primary">nikO_1</name>
    <name evidence="10" type="ORF">DEAC_c04620</name>
</gene>
<keyword evidence="11" id="KW-1185">Reference proteome</keyword>
<dbReference type="Pfam" id="PF00005">
    <property type="entry name" value="ABC_tran"/>
    <property type="match status" value="1"/>
</dbReference>
<dbReference type="InterPro" id="IPR003593">
    <property type="entry name" value="AAA+_ATPase"/>
</dbReference>
<proteinExistence type="inferred from homology"/>
<accession>A0A0J1FUY0</accession>
<organism evidence="10 11">
    <name type="scientific">Desulfosporosinus acididurans</name>
    <dbReference type="NCBI Taxonomy" id="476652"/>
    <lineage>
        <taxon>Bacteria</taxon>
        <taxon>Bacillati</taxon>
        <taxon>Bacillota</taxon>
        <taxon>Clostridia</taxon>
        <taxon>Eubacteriales</taxon>
        <taxon>Desulfitobacteriaceae</taxon>
        <taxon>Desulfosporosinus</taxon>
    </lineage>
</organism>
<dbReference type="PROSITE" id="PS00211">
    <property type="entry name" value="ABC_TRANSPORTER_1"/>
    <property type="match status" value="1"/>
</dbReference>
<dbReference type="GO" id="GO:0005524">
    <property type="term" value="F:ATP binding"/>
    <property type="evidence" value="ECO:0007669"/>
    <property type="project" value="UniProtKB-KW"/>
</dbReference>